<dbReference type="Pfam" id="PF07486">
    <property type="entry name" value="Hydrolase_2"/>
    <property type="match status" value="1"/>
</dbReference>
<evidence type="ECO:0000259" key="2">
    <source>
        <dbReference type="Pfam" id="PF07486"/>
    </source>
</evidence>
<dbReference type="AlphaFoldDB" id="A0A7W6ACY6"/>
<proteinExistence type="predicted"/>
<dbReference type="RefSeq" id="WP_183951834.1">
    <property type="nucleotide sequence ID" value="NZ_JACIDH010000008.1"/>
</dbReference>
<dbReference type="EMBL" id="JACIDH010000008">
    <property type="protein sequence ID" value="MBB3879668.1"/>
    <property type="molecule type" value="Genomic_DNA"/>
</dbReference>
<protein>
    <submittedName>
        <fullName evidence="3">Spore germination cell wall hydrolase CwlJ-like protein</fullName>
    </submittedName>
</protein>
<name>A0A7W6ACY6_9SPHN</name>
<dbReference type="Proteomes" id="UP000538670">
    <property type="component" value="Unassembled WGS sequence"/>
</dbReference>
<dbReference type="GO" id="GO:0016787">
    <property type="term" value="F:hydrolase activity"/>
    <property type="evidence" value="ECO:0007669"/>
    <property type="project" value="UniProtKB-KW"/>
</dbReference>
<evidence type="ECO:0000313" key="4">
    <source>
        <dbReference type="Proteomes" id="UP000538670"/>
    </source>
</evidence>
<dbReference type="Gene3D" id="1.10.10.2520">
    <property type="entry name" value="Cell wall hydrolase SleB, domain 1"/>
    <property type="match status" value="1"/>
</dbReference>
<keyword evidence="3" id="KW-0378">Hydrolase</keyword>
<dbReference type="InterPro" id="IPR011105">
    <property type="entry name" value="Cell_wall_hydrolase_SleB"/>
</dbReference>
<accession>A0A7W6ACY6</accession>
<organism evidence="3 4">
    <name type="scientific">Sphingomonas pseudosanguinis</name>
    <dbReference type="NCBI Taxonomy" id="413712"/>
    <lineage>
        <taxon>Bacteria</taxon>
        <taxon>Pseudomonadati</taxon>
        <taxon>Pseudomonadota</taxon>
        <taxon>Alphaproteobacteria</taxon>
        <taxon>Sphingomonadales</taxon>
        <taxon>Sphingomonadaceae</taxon>
        <taxon>Sphingomonas</taxon>
    </lineage>
</organism>
<comment type="caution">
    <text evidence="3">The sequence shown here is derived from an EMBL/GenBank/DDBJ whole genome shotgun (WGS) entry which is preliminary data.</text>
</comment>
<reference evidence="3 4" key="1">
    <citation type="submission" date="2020-08" db="EMBL/GenBank/DDBJ databases">
        <title>Genomic Encyclopedia of Type Strains, Phase IV (KMG-IV): sequencing the most valuable type-strain genomes for metagenomic binning, comparative biology and taxonomic classification.</title>
        <authorList>
            <person name="Goeker M."/>
        </authorList>
    </citation>
    <scope>NUCLEOTIDE SEQUENCE [LARGE SCALE GENOMIC DNA]</scope>
    <source>
        <strain evidence="3 4">DSM 19512</strain>
    </source>
</reference>
<dbReference type="InterPro" id="IPR042047">
    <property type="entry name" value="SleB_dom1"/>
</dbReference>
<gene>
    <name evidence="3" type="ORF">GGR48_002096</name>
</gene>
<sequence length="429" mass="45177">MSTPDRPRGGIRAALFVIAGTASAVPALLVANAPAIPHQARARPQGPARAGRVVPPAEVPAVEPVAFVDMTPDEARVYNASVPFSNDPNPAARPFVFRGTAEDKARALDCLAAGVLYEAGDDAKGEQAVAQVVLNRLRHPAFPKTVCGVVFEGQERSTGCQFTFSCDGALTKWQPPEAAWTRARDIAGMALNGKVFRAVGHATHYHTDWVVPYWQASLDKVAAVGSHLFFRWSGWWGTPPAFNRHLVPGEPVIASLAPFSPAHRAGVDGTAEAGAALAEGAAATGAATPLANEPDTFLVSLPGGLAAEGFPAYALKLCGDRAHCTVMAWRETAATPQAVPLTPLQMETMAFSYYRDTGIGIERTLWNCTVYTAMKGPRCMKRQSLTAMPITPSQTLQAGAPAPAPTPAPGELPGVRRASAAPAEAQPRP</sequence>
<evidence type="ECO:0000256" key="1">
    <source>
        <dbReference type="SAM" id="MobiDB-lite"/>
    </source>
</evidence>
<feature type="domain" description="Cell wall hydrolase SleB" evidence="2">
    <location>
        <begin position="120"/>
        <end position="230"/>
    </location>
</feature>
<evidence type="ECO:0000313" key="3">
    <source>
        <dbReference type="EMBL" id="MBB3879668.1"/>
    </source>
</evidence>
<keyword evidence="4" id="KW-1185">Reference proteome</keyword>
<feature type="region of interest" description="Disordered" evidence="1">
    <location>
        <begin position="393"/>
        <end position="429"/>
    </location>
</feature>